<dbReference type="PROSITE" id="PS00198">
    <property type="entry name" value="4FE4S_FER_1"/>
    <property type="match status" value="1"/>
</dbReference>
<dbReference type="RefSeq" id="WP_073272305.1">
    <property type="nucleotide sequence ID" value="NZ_FRAC01000006.1"/>
</dbReference>
<evidence type="ECO:0000256" key="7">
    <source>
        <dbReference type="SAM" id="MobiDB-lite"/>
    </source>
</evidence>
<dbReference type="GO" id="GO:0009055">
    <property type="term" value="F:electron transfer activity"/>
    <property type="evidence" value="ECO:0007669"/>
    <property type="project" value="UniProtKB-UniRule"/>
</dbReference>
<dbReference type="Proteomes" id="UP000184386">
    <property type="component" value="Unassembled WGS sequence"/>
</dbReference>
<feature type="domain" description="4Fe-4S ferredoxin-type" evidence="8">
    <location>
        <begin position="1"/>
        <end position="29"/>
    </location>
</feature>
<dbReference type="Pfam" id="PF13370">
    <property type="entry name" value="Fer4_13"/>
    <property type="match status" value="1"/>
</dbReference>
<keyword evidence="10" id="KW-1185">Reference proteome</keyword>
<evidence type="ECO:0000256" key="2">
    <source>
        <dbReference type="ARBA" id="ARBA00022723"/>
    </source>
</evidence>
<evidence type="ECO:0000313" key="10">
    <source>
        <dbReference type="Proteomes" id="UP000184386"/>
    </source>
</evidence>
<evidence type="ECO:0000256" key="5">
    <source>
        <dbReference type="ARBA" id="ARBA00023014"/>
    </source>
</evidence>
<dbReference type="EMBL" id="FRAC01000006">
    <property type="protein sequence ID" value="SHJ54282.1"/>
    <property type="molecule type" value="Genomic_DNA"/>
</dbReference>
<dbReference type="Gene3D" id="3.30.70.20">
    <property type="match status" value="1"/>
</dbReference>
<dbReference type="InterPro" id="IPR001080">
    <property type="entry name" value="3Fe4S_ferredoxin"/>
</dbReference>
<dbReference type="PRINTS" id="PR00352">
    <property type="entry name" value="3FE4SFRDOXIN"/>
</dbReference>
<dbReference type="InterPro" id="IPR051269">
    <property type="entry name" value="Fe-S_cluster_ET"/>
</dbReference>
<protein>
    <recommendedName>
        <fullName evidence="6">Ferredoxin</fullName>
    </recommendedName>
</protein>
<keyword evidence="5 6" id="KW-0411">Iron-sulfur</keyword>
<dbReference type="InterPro" id="IPR017900">
    <property type="entry name" value="4Fe4S_Fe_S_CS"/>
</dbReference>
<evidence type="ECO:0000313" key="9">
    <source>
        <dbReference type="EMBL" id="SHJ54282.1"/>
    </source>
</evidence>
<keyword evidence="2 6" id="KW-0479">Metal-binding</keyword>
<keyword evidence="3 6" id="KW-0249">Electron transport</keyword>
<keyword evidence="4 6" id="KW-0408">Iron</keyword>
<dbReference type="OrthoDB" id="9803319at2"/>
<evidence type="ECO:0000256" key="6">
    <source>
        <dbReference type="RuleBase" id="RU368020"/>
    </source>
</evidence>
<keyword evidence="1 6" id="KW-0813">Transport</keyword>
<dbReference type="STRING" id="1121322.SAMN02745136_00333"/>
<evidence type="ECO:0000256" key="1">
    <source>
        <dbReference type="ARBA" id="ARBA00022448"/>
    </source>
</evidence>
<proteinExistence type="predicted"/>
<evidence type="ECO:0000256" key="3">
    <source>
        <dbReference type="ARBA" id="ARBA00022982"/>
    </source>
</evidence>
<gene>
    <name evidence="9" type="ORF">SAMN02745136_00333</name>
</gene>
<dbReference type="PANTHER" id="PTHR36923">
    <property type="entry name" value="FERREDOXIN"/>
    <property type="match status" value="1"/>
</dbReference>
<evidence type="ECO:0000256" key="4">
    <source>
        <dbReference type="ARBA" id="ARBA00023004"/>
    </source>
</evidence>
<dbReference type="GO" id="GO:0051536">
    <property type="term" value="F:iron-sulfur cluster binding"/>
    <property type="evidence" value="ECO:0007669"/>
    <property type="project" value="UniProtKB-KW"/>
</dbReference>
<reference evidence="9 10" key="1">
    <citation type="submission" date="2016-11" db="EMBL/GenBank/DDBJ databases">
        <authorList>
            <person name="Jaros S."/>
            <person name="Januszkiewicz K."/>
            <person name="Wedrychowicz H."/>
        </authorList>
    </citation>
    <scope>NUCLEOTIDE SEQUENCE [LARGE SCALE GENOMIC DNA]</scope>
    <source>
        <strain evidence="9 10">DSM 15929</strain>
    </source>
</reference>
<dbReference type="InterPro" id="IPR017896">
    <property type="entry name" value="4Fe4S_Fe-S-bd"/>
</dbReference>
<accession>A0A1M6K5N6</accession>
<organism evidence="9 10">
    <name type="scientific">Anaerocolumna jejuensis DSM 15929</name>
    <dbReference type="NCBI Taxonomy" id="1121322"/>
    <lineage>
        <taxon>Bacteria</taxon>
        <taxon>Bacillati</taxon>
        <taxon>Bacillota</taxon>
        <taxon>Clostridia</taxon>
        <taxon>Lachnospirales</taxon>
        <taxon>Lachnospiraceae</taxon>
        <taxon>Anaerocolumna</taxon>
    </lineage>
</organism>
<dbReference type="SUPFAM" id="SSF54862">
    <property type="entry name" value="4Fe-4S ferredoxins"/>
    <property type="match status" value="1"/>
</dbReference>
<dbReference type="AlphaFoldDB" id="A0A1M6K5N6"/>
<dbReference type="PROSITE" id="PS51379">
    <property type="entry name" value="4FE4S_FER_2"/>
    <property type="match status" value="1"/>
</dbReference>
<comment type="function">
    <text evidence="6">Ferredoxins are iron-sulfur proteins that transfer electrons in a wide variety of metabolic reactions.</text>
</comment>
<sequence>MKASVSPDLCISCELCTNLCPEVFSMGEDGFAHGVDGDIPSDKTDDAENARDSCPTSAIDID</sequence>
<name>A0A1M6K5N6_9FIRM</name>
<dbReference type="GO" id="GO:0005506">
    <property type="term" value="F:iron ion binding"/>
    <property type="evidence" value="ECO:0007669"/>
    <property type="project" value="UniProtKB-UniRule"/>
</dbReference>
<feature type="compositionally biased region" description="Basic and acidic residues" evidence="7">
    <location>
        <begin position="40"/>
        <end position="51"/>
    </location>
</feature>
<dbReference type="PANTHER" id="PTHR36923:SF3">
    <property type="entry name" value="FERREDOXIN"/>
    <property type="match status" value="1"/>
</dbReference>
<feature type="region of interest" description="Disordered" evidence="7">
    <location>
        <begin position="35"/>
        <end position="62"/>
    </location>
</feature>
<evidence type="ECO:0000259" key="8">
    <source>
        <dbReference type="PROSITE" id="PS51379"/>
    </source>
</evidence>